<sequence length="611" mass="69236">MSDQLRLTTFTNTSINVRTGTSNSDIHAKTISNLLTLVNHKQHRKRRERKNTFGTQFEKHSGSDGLSGRRILDSIVSFGITDSHLTSGSLVNPPEMRSKQIQSEMVDTSAMTLNNNEHKSLKILTPEMVRDYSGQFRPFKIENTINSKTTEIHNLVGLNRTTLSSTTGTSPVSVSLSPKEITTKTVTRQNPHFTTGGYSSEESATVTEIPIQNRTDESDIHSGSELKERNEEIVPAPREDSFSPSNSVHNNETALAFDSIEINPQMDLMMFPSARSDVRKRKIERLRFCAGFRLNFGNANVGLRCCMRTLNCFDNLPQYLDETLFHQGRHHFSPAERIHLCQDIDDSMHCIERVLDRRSCKSVTSLMNRKMQPEMGKVKQFYQSICPKDPNISTVPQNGKPTTPTNHSNLKSRGFGPIPGSLLPFIGGAIAGLIILSIVMIIVIYCRKQCKIKKRNSNSQETSFESDQSLRYKSVSHNRRRSSVYEEIDEDKMVPSINSPKKKKEHGVDESRISRKLPSAPSEEKFKTGNHYYLSPTSSLPEDNRINENDKAVTNFGYLDLQTDENGQSYAKLKTEGEYITPEEIASTPKQREKNPKEEYHMYFVLEKEDE</sequence>
<feature type="transmembrane region" description="Helical" evidence="2">
    <location>
        <begin position="422"/>
        <end position="446"/>
    </location>
</feature>
<evidence type="ECO:0000313" key="4">
    <source>
        <dbReference type="Proteomes" id="UP000507470"/>
    </source>
</evidence>
<feature type="compositionally biased region" description="Polar residues" evidence="1">
    <location>
        <begin position="457"/>
        <end position="471"/>
    </location>
</feature>
<keyword evidence="2" id="KW-0812">Transmembrane</keyword>
<keyword evidence="2" id="KW-0472">Membrane</keyword>
<feature type="region of interest" description="Disordered" evidence="1">
    <location>
        <begin position="184"/>
        <end position="248"/>
    </location>
</feature>
<gene>
    <name evidence="3" type="ORF">MCOR_48218</name>
</gene>
<feature type="region of interest" description="Disordered" evidence="1">
    <location>
        <begin position="41"/>
        <end position="65"/>
    </location>
</feature>
<evidence type="ECO:0000256" key="1">
    <source>
        <dbReference type="SAM" id="MobiDB-lite"/>
    </source>
</evidence>
<feature type="compositionally biased region" description="Polar residues" evidence="1">
    <location>
        <begin position="184"/>
        <end position="213"/>
    </location>
</feature>
<organism evidence="3 4">
    <name type="scientific">Mytilus coruscus</name>
    <name type="common">Sea mussel</name>
    <dbReference type="NCBI Taxonomy" id="42192"/>
    <lineage>
        <taxon>Eukaryota</taxon>
        <taxon>Metazoa</taxon>
        <taxon>Spiralia</taxon>
        <taxon>Lophotrochozoa</taxon>
        <taxon>Mollusca</taxon>
        <taxon>Bivalvia</taxon>
        <taxon>Autobranchia</taxon>
        <taxon>Pteriomorphia</taxon>
        <taxon>Mytilida</taxon>
        <taxon>Mytiloidea</taxon>
        <taxon>Mytilidae</taxon>
        <taxon>Mytilinae</taxon>
        <taxon>Mytilus</taxon>
    </lineage>
</organism>
<feature type="compositionally biased region" description="Basic and acidic residues" evidence="1">
    <location>
        <begin position="214"/>
        <end position="241"/>
    </location>
</feature>
<protein>
    <submittedName>
        <fullName evidence="3">Uncharacterized protein</fullName>
    </submittedName>
</protein>
<dbReference type="AlphaFoldDB" id="A0A6J8E427"/>
<evidence type="ECO:0000256" key="2">
    <source>
        <dbReference type="SAM" id="Phobius"/>
    </source>
</evidence>
<dbReference type="EMBL" id="CACVKT020008447">
    <property type="protein sequence ID" value="CAC5415524.1"/>
    <property type="molecule type" value="Genomic_DNA"/>
</dbReference>
<accession>A0A6J8E427</accession>
<feature type="region of interest" description="Disordered" evidence="1">
    <location>
        <begin position="392"/>
        <end position="411"/>
    </location>
</feature>
<proteinExistence type="predicted"/>
<keyword evidence="2" id="KW-1133">Transmembrane helix</keyword>
<dbReference type="OrthoDB" id="6147906at2759"/>
<dbReference type="Proteomes" id="UP000507470">
    <property type="component" value="Unassembled WGS sequence"/>
</dbReference>
<reference evidence="3 4" key="1">
    <citation type="submission" date="2020-06" db="EMBL/GenBank/DDBJ databases">
        <authorList>
            <person name="Li R."/>
            <person name="Bekaert M."/>
        </authorList>
    </citation>
    <scope>NUCLEOTIDE SEQUENCE [LARGE SCALE GENOMIC DNA]</scope>
    <source>
        <strain evidence="4">wild</strain>
    </source>
</reference>
<feature type="region of interest" description="Disordered" evidence="1">
    <location>
        <begin position="456"/>
        <end position="545"/>
    </location>
</feature>
<evidence type="ECO:0000313" key="3">
    <source>
        <dbReference type="EMBL" id="CAC5415524.1"/>
    </source>
</evidence>
<keyword evidence="4" id="KW-1185">Reference proteome</keyword>
<name>A0A6J8E427_MYTCO</name>